<evidence type="ECO:0000313" key="3">
    <source>
        <dbReference type="Proteomes" id="UP001295684"/>
    </source>
</evidence>
<sequence length="450" mass="51771">MKTNHKPSKTALKRHCPPSDTYSTHTSTATSHHPSTHSSYPNTSYYQLSQYKKKQRRETKPKLKPRKDKRGHKSHAKRKGRDSRKESTNREACSREYEFDHKTCAWDKFMNGMEKRECKETFCYKRPSEVRKKQEKEQINIFADITNTVSKSNNKKSHKSHKRNHTTSGWCKRKTKEDINDHSSSKAAKKKKLASKPSSKQHHPYESTGREGFVPLDSLIIPLNQSYQNFDSKRRRKHSDSSYMRRSLQDASQRSSKRSKPINKKPIPKQDEDGFFDPYPRSDNPKYSFLGISSVGYMKDSAFHKRGGSEQVPSNTFVSNIAYLPGSVESADLVHRSSIKLSAAINNSNSIGGILQPQNSSSEQKNMVPSKKQFEKGKNTGGTEEVNERNGKRLHSCQARRKWGPQATKSNMDRIGRVQEKDDSFLNHKRQKRANYKSTERIFGSQLILQ</sequence>
<feature type="compositionally biased region" description="Basic residues" evidence="1">
    <location>
        <begin position="187"/>
        <end position="202"/>
    </location>
</feature>
<feature type="compositionally biased region" description="Basic and acidic residues" evidence="1">
    <location>
        <begin position="83"/>
        <end position="96"/>
    </location>
</feature>
<reference evidence="2" key="1">
    <citation type="submission" date="2023-07" db="EMBL/GenBank/DDBJ databases">
        <authorList>
            <consortium name="AG Swart"/>
            <person name="Singh M."/>
            <person name="Singh A."/>
            <person name="Seah K."/>
            <person name="Emmerich C."/>
        </authorList>
    </citation>
    <scope>NUCLEOTIDE SEQUENCE</scope>
    <source>
        <strain evidence="2">DP1</strain>
    </source>
</reference>
<feature type="region of interest" description="Disordered" evidence="1">
    <location>
        <begin position="1"/>
        <end position="96"/>
    </location>
</feature>
<feature type="compositionally biased region" description="Low complexity" evidence="1">
    <location>
        <begin position="21"/>
        <end position="46"/>
    </location>
</feature>
<organism evidence="2 3">
    <name type="scientific">Euplotes crassus</name>
    <dbReference type="NCBI Taxonomy" id="5936"/>
    <lineage>
        <taxon>Eukaryota</taxon>
        <taxon>Sar</taxon>
        <taxon>Alveolata</taxon>
        <taxon>Ciliophora</taxon>
        <taxon>Intramacronucleata</taxon>
        <taxon>Spirotrichea</taxon>
        <taxon>Hypotrichia</taxon>
        <taxon>Euplotida</taxon>
        <taxon>Euplotidae</taxon>
        <taxon>Moneuplotes</taxon>
    </lineage>
</organism>
<feature type="compositionally biased region" description="Basic residues" evidence="1">
    <location>
        <begin position="255"/>
        <end position="267"/>
    </location>
</feature>
<dbReference type="EMBL" id="CAMPGE010004639">
    <property type="protein sequence ID" value="CAI2363490.1"/>
    <property type="molecule type" value="Genomic_DNA"/>
</dbReference>
<feature type="compositionally biased region" description="Polar residues" evidence="1">
    <location>
        <begin position="354"/>
        <end position="367"/>
    </location>
</feature>
<feature type="region of interest" description="Disordered" evidence="1">
    <location>
        <begin position="354"/>
        <end position="413"/>
    </location>
</feature>
<feature type="compositionally biased region" description="Basic residues" evidence="1">
    <location>
        <begin position="51"/>
        <end position="82"/>
    </location>
</feature>
<proteinExistence type="predicted"/>
<feature type="compositionally biased region" description="Basic residues" evidence="1">
    <location>
        <begin position="153"/>
        <end position="165"/>
    </location>
</feature>
<accession>A0AAD1U6X1</accession>
<dbReference type="AlphaFoldDB" id="A0AAD1U6X1"/>
<feature type="region of interest" description="Disordered" evidence="1">
    <location>
        <begin position="143"/>
        <end position="211"/>
    </location>
</feature>
<feature type="compositionally biased region" description="Basic residues" evidence="1">
    <location>
        <begin position="392"/>
        <end position="403"/>
    </location>
</feature>
<feature type="region of interest" description="Disordered" evidence="1">
    <location>
        <begin position="227"/>
        <end position="280"/>
    </location>
</feature>
<name>A0AAD1U6X1_EUPCR</name>
<evidence type="ECO:0000313" key="2">
    <source>
        <dbReference type="EMBL" id="CAI2363490.1"/>
    </source>
</evidence>
<protein>
    <submittedName>
        <fullName evidence="2">Uncharacterized protein</fullName>
    </submittedName>
</protein>
<gene>
    <name evidence="2" type="ORF">ECRASSUSDP1_LOCUS4826</name>
</gene>
<comment type="caution">
    <text evidence="2">The sequence shown here is derived from an EMBL/GenBank/DDBJ whole genome shotgun (WGS) entry which is preliminary data.</text>
</comment>
<dbReference type="Proteomes" id="UP001295684">
    <property type="component" value="Unassembled WGS sequence"/>
</dbReference>
<feature type="compositionally biased region" description="Basic and acidic residues" evidence="1">
    <location>
        <begin position="175"/>
        <end position="184"/>
    </location>
</feature>
<evidence type="ECO:0000256" key="1">
    <source>
        <dbReference type="SAM" id="MobiDB-lite"/>
    </source>
</evidence>
<feature type="compositionally biased region" description="Basic residues" evidence="1">
    <location>
        <begin position="1"/>
        <end position="16"/>
    </location>
</feature>
<keyword evidence="3" id="KW-1185">Reference proteome</keyword>